<evidence type="ECO:0000313" key="4">
    <source>
        <dbReference type="Proteomes" id="UP000543556"/>
    </source>
</evidence>
<dbReference type="RefSeq" id="WP_176636227.1">
    <property type="nucleotide sequence ID" value="NZ_JAAMFM010000033.1"/>
</dbReference>
<accession>A0A7Y7IJL3</accession>
<evidence type="ECO:0000256" key="1">
    <source>
        <dbReference type="SAM" id="SignalP"/>
    </source>
</evidence>
<name>A0A7Y7IJL3_9MICC</name>
<dbReference type="SUPFAM" id="SSF52266">
    <property type="entry name" value="SGNH hydrolase"/>
    <property type="match status" value="1"/>
</dbReference>
<dbReference type="EMBL" id="JAAMFM010000033">
    <property type="protein sequence ID" value="NVM96507.1"/>
    <property type="molecule type" value="Genomic_DNA"/>
</dbReference>
<dbReference type="InterPro" id="IPR036514">
    <property type="entry name" value="SGNH_hydro_sf"/>
</dbReference>
<feature type="chain" id="PRO_5030990253" evidence="1">
    <location>
        <begin position="20"/>
        <end position="162"/>
    </location>
</feature>
<dbReference type="GO" id="GO:0016787">
    <property type="term" value="F:hydrolase activity"/>
    <property type="evidence" value="ECO:0007669"/>
    <property type="project" value="UniProtKB-KW"/>
</dbReference>
<keyword evidence="3" id="KW-0378">Hydrolase</keyword>
<keyword evidence="1" id="KW-0732">Signal</keyword>
<dbReference type="Pfam" id="PF13472">
    <property type="entry name" value="Lipase_GDSL_2"/>
    <property type="match status" value="1"/>
</dbReference>
<evidence type="ECO:0000259" key="2">
    <source>
        <dbReference type="Pfam" id="PF13472"/>
    </source>
</evidence>
<dbReference type="Gene3D" id="3.40.50.1110">
    <property type="entry name" value="SGNH hydrolase"/>
    <property type="match status" value="1"/>
</dbReference>
<evidence type="ECO:0000313" key="3">
    <source>
        <dbReference type="EMBL" id="NVM96507.1"/>
    </source>
</evidence>
<gene>
    <name evidence="3" type="ORF">G6034_16645</name>
</gene>
<dbReference type="AlphaFoldDB" id="A0A7Y7IJL3"/>
<sequence length="162" mass="16552">MAVAMVVLVAVGVGAAAHAGVPAAVPVKTVHVDTIGDSLSAGYKTPGNTWPGQAQALLAAKGRKAEITNASENGAGYVRPGELGDLFLDLVNRAVNSQSQLVVLFGSDNDAGAPGLAAAAQDLAGDLEHPNAAGETYLAQHMSAIMAPVIRSAAYRDRLRRR</sequence>
<reference evidence="3 4" key="1">
    <citation type="submission" date="2020-02" db="EMBL/GenBank/DDBJ databases">
        <title>Genome sequence of strain AETb3-4.</title>
        <authorList>
            <person name="Gao J."/>
            <person name="Zhang X."/>
        </authorList>
    </citation>
    <scope>NUCLEOTIDE SEQUENCE [LARGE SCALE GENOMIC DNA]</scope>
    <source>
        <strain evidence="3 4">AETb3-4</strain>
    </source>
</reference>
<keyword evidence="4" id="KW-1185">Reference proteome</keyword>
<feature type="domain" description="SGNH hydrolase-type esterase" evidence="2">
    <location>
        <begin position="35"/>
        <end position="122"/>
    </location>
</feature>
<dbReference type="InterPro" id="IPR013830">
    <property type="entry name" value="SGNH_hydro"/>
</dbReference>
<dbReference type="Proteomes" id="UP000543556">
    <property type="component" value="Unassembled WGS sequence"/>
</dbReference>
<organism evidence="3 4">
    <name type="scientific">Arthrobacter wenxiniae</name>
    <dbReference type="NCBI Taxonomy" id="2713570"/>
    <lineage>
        <taxon>Bacteria</taxon>
        <taxon>Bacillati</taxon>
        <taxon>Actinomycetota</taxon>
        <taxon>Actinomycetes</taxon>
        <taxon>Micrococcales</taxon>
        <taxon>Micrococcaceae</taxon>
        <taxon>Arthrobacter</taxon>
    </lineage>
</organism>
<protein>
    <submittedName>
        <fullName evidence="3">SGNH/GDSL hydrolase family protein</fullName>
    </submittedName>
</protein>
<proteinExistence type="predicted"/>
<comment type="caution">
    <text evidence="3">The sequence shown here is derived from an EMBL/GenBank/DDBJ whole genome shotgun (WGS) entry which is preliminary data.</text>
</comment>
<feature type="signal peptide" evidence="1">
    <location>
        <begin position="1"/>
        <end position="19"/>
    </location>
</feature>